<keyword evidence="4" id="KW-1185">Reference proteome</keyword>
<dbReference type="EnsemblMetazoa" id="GBRI026467-RA">
    <property type="protein sequence ID" value="GBRI026467-PA"/>
    <property type="gene ID" value="GBRI026467"/>
</dbReference>
<feature type="region of interest" description="Disordered" evidence="1">
    <location>
        <begin position="150"/>
        <end position="188"/>
    </location>
</feature>
<evidence type="ECO:0000259" key="2">
    <source>
        <dbReference type="Pfam" id="PF14846"/>
    </source>
</evidence>
<dbReference type="InterPro" id="IPR027831">
    <property type="entry name" value="DUF4485"/>
</dbReference>
<evidence type="ECO:0000313" key="4">
    <source>
        <dbReference type="Proteomes" id="UP000091820"/>
    </source>
</evidence>
<reference evidence="4" key="1">
    <citation type="submission" date="2014-03" db="EMBL/GenBank/DDBJ databases">
        <authorList>
            <person name="Aksoy S."/>
            <person name="Warren W."/>
            <person name="Wilson R.K."/>
        </authorList>
    </citation>
    <scope>NUCLEOTIDE SEQUENCE [LARGE SCALE GENOMIC DNA]</scope>
    <source>
        <strain evidence="4">IAEA</strain>
    </source>
</reference>
<proteinExistence type="predicted"/>
<feature type="domain" description="DUF4485" evidence="2">
    <location>
        <begin position="12"/>
        <end position="68"/>
    </location>
</feature>
<name>A0A1A9WNT2_9MUSC</name>
<evidence type="ECO:0000313" key="3">
    <source>
        <dbReference type="EnsemblMetazoa" id="GBRI026467-PA"/>
    </source>
</evidence>
<accession>A0A1A9WNT2</accession>
<dbReference type="VEuPathDB" id="VectorBase:GBRI026467"/>
<reference evidence="3" key="2">
    <citation type="submission" date="2020-05" db="UniProtKB">
        <authorList>
            <consortium name="EnsemblMetazoa"/>
        </authorList>
    </citation>
    <scope>IDENTIFICATION</scope>
    <source>
        <strain evidence="3">IAEA</strain>
    </source>
</reference>
<organism evidence="3 4">
    <name type="scientific">Glossina brevipalpis</name>
    <dbReference type="NCBI Taxonomy" id="37001"/>
    <lineage>
        <taxon>Eukaryota</taxon>
        <taxon>Metazoa</taxon>
        <taxon>Ecdysozoa</taxon>
        <taxon>Arthropoda</taxon>
        <taxon>Hexapoda</taxon>
        <taxon>Insecta</taxon>
        <taxon>Pterygota</taxon>
        <taxon>Neoptera</taxon>
        <taxon>Endopterygota</taxon>
        <taxon>Diptera</taxon>
        <taxon>Brachycera</taxon>
        <taxon>Muscomorpha</taxon>
        <taxon>Hippoboscoidea</taxon>
        <taxon>Glossinidae</taxon>
        <taxon>Glossina</taxon>
    </lineage>
</organism>
<dbReference type="Proteomes" id="UP000091820">
    <property type="component" value="Unassembled WGS sequence"/>
</dbReference>
<dbReference type="Pfam" id="PF14846">
    <property type="entry name" value="DUF4485"/>
    <property type="match status" value="1"/>
</dbReference>
<sequence>MAKVENEKEMDLDKDFERYVKELENLVNGMKLREKLLATEWIEKLKKSNKDAEQRKLRNRFIKHFIETPSVFSSKGFKNLPENFSNPLEEFKLLLPLTPDEILRPTKEVKQSYLTELFNNLPPEGTKFLQEQPVPRQGSLYIVVIARDEKETETRKSEEKEKLNKLDEQKKEAKQQETEKQEECVQDA</sequence>
<dbReference type="AlphaFoldDB" id="A0A1A9WNT2"/>
<protein>
    <submittedName>
        <fullName evidence="3">DUF4485 domain-containing protein</fullName>
    </submittedName>
</protein>
<evidence type="ECO:0000256" key="1">
    <source>
        <dbReference type="SAM" id="MobiDB-lite"/>
    </source>
</evidence>